<reference evidence="2 3" key="1">
    <citation type="journal article" date="2024" name="Proc. Natl. Acad. Sci. U.S.A.">
        <title>The evolutionary genomics of adaptation to stress in wild rhizobium bacteria.</title>
        <authorList>
            <person name="Kehlet-Delgado H."/>
            <person name="Montoya A.P."/>
            <person name="Jensen K.T."/>
            <person name="Wendlandt C.E."/>
            <person name="Dexheimer C."/>
            <person name="Roberts M."/>
            <person name="Torres Martinez L."/>
            <person name="Friesen M.L."/>
            <person name="Griffitts J.S."/>
            <person name="Porter S.S."/>
        </authorList>
    </citation>
    <scope>NUCLEOTIDE SEQUENCE [LARGE SCALE GENOMIC DNA]</scope>
    <source>
        <strain evidence="2 3">M0641</strain>
    </source>
</reference>
<evidence type="ECO:0000313" key="3">
    <source>
        <dbReference type="Proteomes" id="UP001433071"/>
    </source>
</evidence>
<gene>
    <name evidence="2" type="ORF">NKI36_18220</name>
</gene>
<sequence length="54" mass="6157">MINFAPKPNAVPATKPAEESRFDRIRRLAADKHRQTDAGTIRRELPKTGDKRPM</sequence>
<evidence type="ECO:0000313" key="2">
    <source>
        <dbReference type="EMBL" id="MER9405967.1"/>
    </source>
</evidence>
<evidence type="ECO:0000256" key="1">
    <source>
        <dbReference type="SAM" id="MobiDB-lite"/>
    </source>
</evidence>
<feature type="compositionally biased region" description="Basic and acidic residues" evidence="1">
    <location>
        <begin position="16"/>
        <end position="54"/>
    </location>
</feature>
<name>A0ABV1Z1V9_9HYPH</name>
<keyword evidence="3" id="KW-1185">Reference proteome</keyword>
<feature type="region of interest" description="Disordered" evidence="1">
    <location>
        <begin position="1"/>
        <end position="54"/>
    </location>
</feature>
<dbReference type="RefSeq" id="WP_352559377.1">
    <property type="nucleotide sequence ID" value="NZ_JAMYQB010000014.1"/>
</dbReference>
<dbReference type="Proteomes" id="UP001433071">
    <property type="component" value="Unassembled WGS sequence"/>
</dbReference>
<organism evidence="2 3">
    <name type="scientific">Mesorhizobium caraganae</name>
    <dbReference type="NCBI Taxonomy" id="483206"/>
    <lineage>
        <taxon>Bacteria</taxon>
        <taxon>Pseudomonadati</taxon>
        <taxon>Pseudomonadota</taxon>
        <taxon>Alphaproteobacteria</taxon>
        <taxon>Hyphomicrobiales</taxon>
        <taxon>Phyllobacteriaceae</taxon>
        <taxon>Mesorhizobium</taxon>
    </lineage>
</organism>
<dbReference type="EMBL" id="JAMYQB010000014">
    <property type="protein sequence ID" value="MER9405967.1"/>
    <property type="molecule type" value="Genomic_DNA"/>
</dbReference>
<accession>A0ABV1Z1V9</accession>
<protein>
    <submittedName>
        <fullName evidence="2">Uncharacterized protein</fullName>
    </submittedName>
</protein>
<comment type="caution">
    <text evidence="2">The sequence shown here is derived from an EMBL/GenBank/DDBJ whole genome shotgun (WGS) entry which is preliminary data.</text>
</comment>
<proteinExistence type="predicted"/>